<dbReference type="SUPFAM" id="SSF56219">
    <property type="entry name" value="DNase I-like"/>
    <property type="match status" value="1"/>
</dbReference>
<keyword evidence="2" id="KW-1185">Reference proteome</keyword>
<dbReference type="PANTHER" id="PTHR33116">
    <property type="entry name" value="REVERSE TRANSCRIPTASE ZINC-BINDING DOMAIN-CONTAINING PROTEIN-RELATED-RELATED"/>
    <property type="match status" value="1"/>
</dbReference>
<name>A0AAV1DXB7_OLDCO</name>
<dbReference type="PANTHER" id="PTHR33116:SF84">
    <property type="entry name" value="RNA-DIRECTED DNA POLYMERASE"/>
    <property type="match status" value="1"/>
</dbReference>
<dbReference type="Proteomes" id="UP001161247">
    <property type="component" value="Chromosome 7"/>
</dbReference>
<evidence type="ECO:0000313" key="1">
    <source>
        <dbReference type="EMBL" id="CAI9112467.1"/>
    </source>
</evidence>
<evidence type="ECO:0000313" key="2">
    <source>
        <dbReference type="Proteomes" id="UP001161247"/>
    </source>
</evidence>
<dbReference type="InterPro" id="IPR036691">
    <property type="entry name" value="Endo/exonu/phosph_ase_sf"/>
</dbReference>
<reference evidence="1" key="1">
    <citation type="submission" date="2023-03" db="EMBL/GenBank/DDBJ databases">
        <authorList>
            <person name="Julca I."/>
        </authorList>
    </citation>
    <scope>NUCLEOTIDE SEQUENCE</scope>
</reference>
<accession>A0AAV1DXB7</accession>
<sequence>MNESSKEFDRYMLHNALQGKMATPLDTSTGWFGICDLLHIAEEDINNSFLLTDKKRSSLSSAGRLCCAKPPAIDLRLLESSSGLIIKEKASILVDIPDGSDSRTEQLELGKLAGLKVVSTDKVVVTERECFTQRNVDEQQHHASDVIEDALRNMASSPQPGMTKFLDDSFDTNTQDDEDEEAQEEFCWSESEKDVYAKSIRAARQELWNDMLSFRQQNQNIPWMVGGDFNVIRSLEEYSGSSVQDHATMKDFNDYIEESSLTELLTLGEEFTWGGIRSTGWVSKKLDWILFSMEWLSMFPKVSVENLNRTTSDHSPMLHQFDTILESQPRTFCFQNMWLRREGFMALVKESWELHVEGFGMLGFSLKLRCLKAKLKEWNKMAFGNVFDNLKAPKKEVQELEIRYDNTKSEAMARMLNFLMENRRIARFGTPTGSNYVSHLCFADDLIVFTRGLQSSMRELNAFFEEYEIASEQKINRGKSSFFVDGKCPSSWIESVNRCLGMQKGSFPFLYLGCRLYQGRKKTATFQFILDALDSKLSNWKNKFLSQGGHLVMINHVLSAIPIHVFAAIEPPKSILNAIAQRCQNFLWEGVEGDGRRHWRSWSRLTFPVLENGVGLQDFQDVMKAFSFKIWWKLKHKQGIWAKFILSLLRAARNKTSWKRFEKVDAIATNHSKVLVRSGD</sequence>
<gene>
    <name evidence="1" type="ORF">OLC1_LOCUS19665</name>
</gene>
<organism evidence="1 2">
    <name type="scientific">Oldenlandia corymbosa var. corymbosa</name>
    <dbReference type="NCBI Taxonomy" id="529605"/>
    <lineage>
        <taxon>Eukaryota</taxon>
        <taxon>Viridiplantae</taxon>
        <taxon>Streptophyta</taxon>
        <taxon>Embryophyta</taxon>
        <taxon>Tracheophyta</taxon>
        <taxon>Spermatophyta</taxon>
        <taxon>Magnoliopsida</taxon>
        <taxon>eudicotyledons</taxon>
        <taxon>Gunneridae</taxon>
        <taxon>Pentapetalae</taxon>
        <taxon>asterids</taxon>
        <taxon>lamiids</taxon>
        <taxon>Gentianales</taxon>
        <taxon>Rubiaceae</taxon>
        <taxon>Rubioideae</taxon>
        <taxon>Spermacoceae</taxon>
        <taxon>Hedyotis-Oldenlandia complex</taxon>
        <taxon>Oldenlandia</taxon>
    </lineage>
</organism>
<dbReference type="EMBL" id="OX459124">
    <property type="protein sequence ID" value="CAI9112467.1"/>
    <property type="molecule type" value="Genomic_DNA"/>
</dbReference>
<dbReference type="Gene3D" id="3.60.10.10">
    <property type="entry name" value="Endonuclease/exonuclease/phosphatase"/>
    <property type="match status" value="1"/>
</dbReference>
<protein>
    <submittedName>
        <fullName evidence="1">OLC1v1012921C1</fullName>
    </submittedName>
</protein>
<dbReference type="AlphaFoldDB" id="A0AAV1DXB7"/>
<proteinExistence type="predicted"/>